<feature type="transmembrane region" description="Helical" evidence="4">
    <location>
        <begin position="399"/>
        <end position="419"/>
    </location>
</feature>
<evidence type="ECO:0000313" key="5">
    <source>
        <dbReference type="EMBL" id="MFC4600033.1"/>
    </source>
</evidence>
<feature type="region of interest" description="Disordered" evidence="3">
    <location>
        <begin position="496"/>
        <end position="517"/>
    </location>
</feature>
<dbReference type="PIRSF" id="PIRSF005690">
    <property type="entry name" value="GerBA"/>
    <property type="match status" value="1"/>
</dbReference>
<feature type="transmembrane region" description="Helical" evidence="4">
    <location>
        <begin position="306"/>
        <end position="330"/>
    </location>
</feature>
<feature type="transmembrane region" description="Helical" evidence="4">
    <location>
        <begin position="431"/>
        <end position="458"/>
    </location>
</feature>
<evidence type="ECO:0000256" key="1">
    <source>
        <dbReference type="ARBA" id="ARBA00005278"/>
    </source>
</evidence>
<keyword evidence="6" id="KW-1185">Reference proteome</keyword>
<comment type="similarity">
    <text evidence="1">Belongs to the GerABKA family.</text>
</comment>
<keyword evidence="4" id="KW-1133">Transmembrane helix</keyword>
<dbReference type="Proteomes" id="UP001596028">
    <property type="component" value="Unassembled WGS sequence"/>
</dbReference>
<organism evidence="5 6">
    <name type="scientific">Cohnella hongkongensis</name>
    <dbReference type="NCBI Taxonomy" id="178337"/>
    <lineage>
        <taxon>Bacteria</taxon>
        <taxon>Bacillati</taxon>
        <taxon>Bacillota</taxon>
        <taxon>Bacilli</taxon>
        <taxon>Bacillales</taxon>
        <taxon>Paenibacillaceae</taxon>
        <taxon>Cohnella</taxon>
    </lineage>
</organism>
<evidence type="ECO:0000313" key="6">
    <source>
        <dbReference type="Proteomes" id="UP001596028"/>
    </source>
</evidence>
<protein>
    <submittedName>
        <fullName evidence="5">Spore germination protein</fullName>
    </submittedName>
</protein>
<dbReference type="PANTHER" id="PTHR22550">
    <property type="entry name" value="SPORE GERMINATION PROTEIN"/>
    <property type="match status" value="1"/>
</dbReference>
<dbReference type="PANTHER" id="PTHR22550:SF16">
    <property type="entry name" value="SPORE GERMINATION PROTEIN"/>
    <property type="match status" value="1"/>
</dbReference>
<evidence type="ECO:0000256" key="3">
    <source>
        <dbReference type="SAM" id="MobiDB-lite"/>
    </source>
</evidence>
<proteinExistence type="inferred from homology"/>
<evidence type="ECO:0000256" key="2">
    <source>
        <dbReference type="ARBA" id="ARBA00023136"/>
    </source>
</evidence>
<accession>A0ABV9FDK1</accession>
<comment type="caution">
    <text evidence="5">The sequence shown here is derived from an EMBL/GenBank/DDBJ whole genome shotgun (WGS) entry which is preliminary data.</text>
</comment>
<reference evidence="6" key="1">
    <citation type="journal article" date="2019" name="Int. J. Syst. Evol. Microbiol.">
        <title>The Global Catalogue of Microorganisms (GCM) 10K type strain sequencing project: providing services to taxonomists for standard genome sequencing and annotation.</title>
        <authorList>
            <consortium name="The Broad Institute Genomics Platform"/>
            <consortium name="The Broad Institute Genome Sequencing Center for Infectious Disease"/>
            <person name="Wu L."/>
            <person name="Ma J."/>
        </authorList>
    </citation>
    <scope>NUCLEOTIDE SEQUENCE [LARGE SCALE GENOMIC DNA]</scope>
    <source>
        <strain evidence="6">CCUG 49571</strain>
    </source>
</reference>
<dbReference type="Pfam" id="PF03323">
    <property type="entry name" value="GerA"/>
    <property type="match status" value="1"/>
</dbReference>
<keyword evidence="4" id="KW-0812">Transmembrane</keyword>
<feature type="compositionally biased region" description="Basic and acidic residues" evidence="3">
    <location>
        <begin position="508"/>
        <end position="517"/>
    </location>
</feature>
<sequence>MNFIGRYLPGGRKYRVSRLSNDGSARSEPEPLDPDLDRCESRIRQMFSLSPDLVVRKFVIRQTEAPAMLVYLDSLTDNNSVNRDVLLPLQTKQTGSGRELPLSSGQVSTVDEWAKVERIVLEGGSVLFLEGWTEAYALGTSGWPQRAIEDPQLETSLKGAHQGFIETGTQNIALLRRYLPHGQLKIKQKIVGRRGHTKVYVLYIADIVNPKLIQEMEKRIDAIDVDAVINTGELAELIEDSPASPFPQMLLTERPDTAASQLLQGRLVVIVDRSPSVIVAPITFTSFFQSVDDYSTRWSIATFLRLLRLFAFGIAAFLPAFYIAVTSFHYEVIPFKLLLTLGESRGQVPFPPFVEAILMEFTLEMLREAGVRLPAPVGQTVGIVGGIVIGQAIVQAGLVSNIMVVVVSFTAIASFILPNTDLVAAVRLIRFCLMVAAALFGFVGIIIGMMTMIAHLLALSSLDRPYFSPFGPIRFSDWKDSFMRVPLWMMNKRPMSASPVQVKRQGRMRPDSEGDSP</sequence>
<dbReference type="RefSeq" id="WP_378098776.1">
    <property type="nucleotide sequence ID" value="NZ_JBHSEP010000013.1"/>
</dbReference>
<dbReference type="EMBL" id="JBHSEP010000013">
    <property type="protein sequence ID" value="MFC4600033.1"/>
    <property type="molecule type" value="Genomic_DNA"/>
</dbReference>
<keyword evidence="2 4" id="KW-0472">Membrane</keyword>
<evidence type="ECO:0000256" key="4">
    <source>
        <dbReference type="SAM" id="Phobius"/>
    </source>
</evidence>
<dbReference type="InterPro" id="IPR004995">
    <property type="entry name" value="Spore_Ger"/>
</dbReference>
<gene>
    <name evidence="5" type="ORF">ACFO3S_17440</name>
</gene>
<name>A0ABV9FDK1_9BACL</name>
<dbReference type="InterPro" id="IPR050768">
    <property type="entry name" value="UPF0353/GerABKA_families"/>
</dbReference>